<name>A0A077F3R9_9PSED</name>
<evidence type="ECO:0000256" key="5">
    <source>
        <dbReference type="ARBA" id="ARBA00022519"/>
    </source>
</evidence>
<dbReference type="CDD" id="cd11386">
    <property type="entry name" value="MCP_signal"/>
    <property type="match status" value="1"/>
</dbReference>
<dbReference type="OrthoDB" id="5675566at2"/>
<dbReference type="eggNOG" id="COG0840">
    <property type="taxonomic scope" value="Bacteria"/>
</dbReference>
<dbReference type="PANTHER" id="PTHR32089">
    <property type="entry name" value="METHYL-ACCEPTING CHEMOTAXIS PROTEIN MCPB"/>
    <property type="match status" value="1"/>
</dbReference>
<dbReference type="SUPFAM" id="SSF58104">
    <property type="entry name" value="Methyl-accepting chemotaxis protein (MCP) signaling domain"/>
    <property type="match status" value="1"/>
</dbReference>
<dbReference type="Gene3D" id="1.10.287.950">
    <property type="entry name" value="Methyl-accepting chemotaxis protein"/>
    <property type="match status" value="1"/>
</dbReference>
<dbReference type="Pfam" id="PF00015">
    <property type="entry name" value="MCPsignal"/>
    <property type="match status" value="1"/>
</dbReference>
<sequence>MKSNMPVTGRNVDYPGDANILSTTDLSSVITYANDDFVKISGFSREELIGSAHHIVRHPDMPSQAFEQMWQTLKRGQSWMGLVKNRCKSGDHYWVSAFVSPIASQGHTVEYQSVRTKPSAEQIEAAERCYAQLRSGRQAWWQRLPVLGLGWQLWAGVTLGAVLASALTRWLLPVLAWQGVLEVLLASGLSALVILAVLKPFQRLCAEALTIADNPLSQQLYTGRRDGIGQIDFALRMLKGQLGAVVGRIGDTSRRLAGHSGSLAQSLQSSHSNSLEQQGEADQIATAINQMTASVAQVASNAQQASQAADQAEGETRAGHQLVDLNRSAIQELASSLDAATEVIHTLQNHSSEITGVVEVIRGIAEQTNLLALNAAIEAARAGDQGRGFAVVADEVRSLAQRTAQSTHEIQRMISVLQVGARDAVQVMQQSSEHAGHSVDQARRAASALDGISLRVRQISEMSVQIAAAVEQQSQVSESINCNIISIRQASESTVQVGQQSHLSASDVAALAEDLRRLAAEFWRRCH</sequence>
<evidence type="ECO:0000256" key="10">
    <source>
        <dbReference type="ARBA" id="ARBA00029447"/>
    </source>
</evidence>
<protein>
    <submittedName>
        <fullName evidence="16">Chemotaxis sensory transducer protein</fullName>
    </submittedName>
</protein>
<dbReference type="EMBL" id="CP009048">
    <property type="protein sequence ID" value="AIL60063.1"/>
    <property type="molecule type" value="Genomic_DNA"/>
</dbReference>
<evidence type="ECO:0000313" key="17">
    <source>
        <dbReference type="Proteomes" id="UP000028931"/>
    </source>
</evidence>
<evidence type="ECO:0000256" key="7">
    <source>
        <dbReference type="ARBA" id="ARBA00022989"/>
    </source>
</evidence>
<evidence type="ECO:0000256" key="2">
    <source>
        <dbReference type="ARBA" id="ARBA00022475"/>
    </source>
</evidence>
<keyword evidence="9 11" id="KW-0807">Transducer</keyword>
<evidence type="ECO:0000256" key="6">
    <source>
        <dbReference type="ARBA" id="ARBA00022692"/>
    </source>
</evidence>
<dbReference type="InterPro" id="IPR004089">
    <property type="entry name" value="MCPsignal_dom"/>
</dbReference>
<dbReference type="GO" id="GO:0052131">
    <property type="term" value="P:positive aerotaxis"/>
    <property type="evidence" value="ECO:0007669"/>
    <property type="project" value="UniProtKB-ARBA"/>
</dbReference>
<keyword evidence="3" id="KW-0488">Methylation</keyword>
<dbReference type="NCBIfam" id="TIGR00229">
    <property type="entry name" value="sensory_box"/>
    <property type="match status" value="1"/>
</dbReference>
<dbReference type="PROSITE" id="PS50112">
    <property type="entry name" value="PAS"/>
    <property type="match status" value="1"/>
</dbReference>
<dbReference type="HOGENOM" id="CLU_000445_107_26_6"/>
<comment type="similarity">
    <text evidence="10">Belongs to the methyl-accepting chemotaxis (MCP) protein family.</text>
</comment>
<dbReference type="SUPFAM" id="SSF55785">
    <property type="entry name" value="PYP-like sensor domain (PAS domain)"/>
    <property type="match status" value="1"/>
</dbReference>
<feature type="compositionally biased region" description="Polar residues" evidence="12">
    <location>
        <begin position="262"/>
        <end position="277"/>
    </location>
</feature>
<evidence type="ECO:0000256" key="13">
    <source>
        <dbReference type="SAM" id="Phobius"/>
    </source>
</evidence>
<dbReference type="GO" id="GO:0004888">
    <property type="term" value="F:transmembrane signaling receptor activity"/>
    <property type="evidence" value="ECO:0007669"/>
    <property type="project" value="InterPro"/>
</dbReference>
<dbReference type="FunFam" id="1.10.287.950:FF:000001">
    <property type="entry name" value="Methyl-accepting chemotaxis sensory transducer"/>
    <property type="match status" value="1"/>
</dbReference>
<dbReference type="InterPro" id="IPR004090">
    <property type="entry name" value="Chemotax_Me-accpt_rcpt"/>
</dbReference>
<feature type="domain" description="PAS" evidence="15">
    <location>
        <begin position="25"/>
        <end position="76"/>
    </location>
</feature>
<dbReference type="PRINTS" id="PR00260">
    <property type="entry name" value="CHEMTRNSDUCR"/>
</dbReference>
<evidence type="ECO:0000313" key="16">
    <source>
        <dbReference type="EMBL" id="AIL60063.1"/>
    </source>
</evidence>
<dbReference type="Gene3D" id="3.30.450.20">
    <property type="entry name" value="PAS domain"/>
    <property type="match status" value="1"/>
</dbReference>
<evidence type="ECO:0000256" key="11">
    <source>
        <dbReference type="PROSITE-ProRule" id="PRU00284"/>
    </source>
</evidence>
<dbReference type="InterPro" id="IPR000014">
    <property type="entry name" value="PAS"/>
</dbReference>
<keyword evidence="5" id="KW-0997">Cell inner membrane</keyword>
<dbReference type="Pfam" id="PF08447">
    <property type="entry name" value="PAS_3"/>
    <property type="match status" value="1"/>
</dbReference>
<dbReference type="GO" id="GO:0005886">
    <property type="term" value="C:plasma membrane"/>
    <property type="evidence" value="ECO:0007669"/>
    <property type="project" value="UniProtKB-SubCell"/>
</dbReference>
<feature type="transmembrane region" description="Helical" evidence="13">
    <location>
        <begin position="174"/>
        <end position="198"/>
    </location>
</feature>
<dbReference type="AlphaFoldDB" id="A0A077F3R9"/>
<dbReference type="PANTHER" id="PTHR32089:SF74">
    <property type="entry name" value="METHYL-ACCEPTING CHEMOTAXIS PROTEIN AER"/>
    <property type="match status" value="1"/>
</dbReference>
<reference evidence="16 17" key="1">
    <citation type="submission" date="2014-07" db="EMBL/GenBank/DDBJ databases">
        <authorList>
            <person name="Lee K."/>
            <person name="Lim J.Y."/>
            <person name="Hwang I."/>
        </authorList>
    </citation>
    <scope>NUCLEOTIDE SEQUENCE [LARGE SCALE GENOMIC DNA]</scope>
    <source>
        <strain evidence="16 17">KL28</strain>
    </source>
</reference>
<accession>A0A077F3R9</accession>
<dbReference type="GO" id="GO:0007165">
    <property type="term" value="P:signal transduction"/>
    <property type="evidence" value="ECO:0007669"/>
    <property type="project" value="UniProtKB-KW"/>
</dbReference>
<feature type="transmembrane region" description="Helical" evidence="13">
    <location>
        <begin position="144"/>
        <end position="168"/>
    </location>
</feature>
<comment type="subcellular location">
    <subcellularLocation>
        <location evidence="1">Cell inner membrane</location>
        <topology evidence="1">Multi-pass membrane protein</topology>
    </subcellularLocation>
</comment>
<keyword evidence="6 13" id="KW-0812">Transmembrane</keyword>
<evidence type="ECO:0000256" key="12">
    <source>
        <dbReference type="SAM" id="MobiDB-lite"/>
    </source>
</evidence>
<evidence type="ECO:0000256" key="9">
    <source>
        <dbReference type="ARBA" id="ARBA00023224"/>
    </source>
</evidence>
<evidence type="ECO:0000256" key="1">
    <source>
        <dbReference type="ARBA" id="ARBA00004429"/>
    </source>
</evidence>
<keyword evidence="7 13" id="KW-1133">Transmembrane helix</keyword>
<dbReference type="PROSITE" id="PS50111">
    <property type="entry name" value="CHEMOTAXIS_TRANSDUC_2"/>
    <property type="match status" value="1"/>
</dbReference>
<evidence type="ECO:0000259" key="14">
    <source>
        <dbReference type="PROSITE" id="PS50111"/>
    </source>
</evidence>
<gene>
    <name evidence="16" type="ORF">PSAKL28_08320</name>
</gene>
<feature type="region of interest" description="Disordered" evidence="12">
    <location>
        <begin position="260"/>
        <end position="279"/>
    </location>
</feature>
<evidence type="ECO:0000256" key="8">
    <source>
        <dbReference type="ARBA" id="ARBA00023136"/>
    </source>
</evidence>
<dbReference type="FunFam" id="3.30.450.20:FF:000046">
    <property type="entry name" value="Aerotaxis sensor receptor"/>
    <property type="match status" value="1"/>
</dbReference>
<dbReference type="InterPro" id="IPR013655">
    <property type="entry name" value="PAS_fold_3"/>
</dbReference>
<dbReference type="CDD" id="cd00130">
    <property type="entry name" value="PAS"/>
    <property type="match status" value="1"/>
</dbReference>
<dbReference type="KEGG" id="palk:PSAKL28_08320"/>
<dbReference type="Proteomes" id="UP000028931">
    <property type="component" value="Chromosome"/>
</dbReference>
<organism evidence="16 17">
    <name type="scientific">Pseudomonas alkylphenolica</name>
    <dbReference type="NCBI Taxonomy" id="237609"/>
    <lineage>
        <taxon>Bacteria</taxon>
        <taxon>Pseudomonadati</taxon>
        <taxon>Pseudomonadota</taxon>
        <taxon>Gammaproteobacteria</taxon>
        <taxon>Pseudomonadales</taxon>
        <taxon>Pseudomonadaceae</taxon>
        <taxon>Pseudomonas</taxon>
    </lineage>
</organism>
<evidence type="ECO:0000256" key="3">
    <source>
        <dbReference type="ARBA" id="ARBA00022481"/>
    </source>
</evidence>
<keyword evidence="2" id="KW-1003">Cell membrane</keyword>
<dbReference type="InterPro" id="IPR035965">
    <property type="entry name" value="PAS-like_dom_sf"/>
</dbReference>
<feature type="domain" description="Methyl-accepting transducer" evidence="14">
    <location>
        <begin position="252"/>
        <end position="488"/>
    </location>
</feature>
<proteinExistence type="inferred from homology"/>
<evidence type="ECO:0000259" key="15">
    <source>
        <dbReference type="PROSITE" id="PS50112"/>
    </source>
</evidence>
<evidence type="ECO:0000256" key="4">
    <source>
        <dbReference type="ARBA" id="ARBA00022500"/>
    </source>
</evidence>
<keyword evidence="4" id="KW-0145">Chemotaxis</keyword>
<keyword evidence="8 13" id="KW-0472">Membrane</keyword>
<dbReference type="SMART" id="SM00283">
    <property type="entry name" value="MA"/>
    <property type="match status" value="1"/>
</dbReference>